<name>A0ABN7VUM2_GIGMA</name>
<protein>
    <submittedName>
        <fullName evidence="1">15431_t:CDS:1</fullName>
    </submittedName>
</protein>
<proteinExistence type="predicted"/>
<dbReference type="EMBL" id="CAJVQB010022553">
    <property type="protein sequence ID" value="CAG8799887.1"/>
    <property type="molecule type" value="Genomic_DNA"/>
</dbReference>
<evidence type="ECO:0000313" key="2">
    <source>
        <dbReference type="Proteomes" id="UP000789901"/>
    </source>
</evidence>
<organism evidence="1 2">
    <name type="scientific">Gigaspora margarita</name>
    <dbReference type="NCBI Taxonomy" id="4874"/>
    <lineage>
        <taxon>Eukaryota</taxon>
        <taxon>Fungi</taxon>
        <taxon>Fungi incertae sedis</taxon>
        <taxon>Mucoromycota</taxon>
        <taxon>Glomeromycotina</taxon>
        <taxon>Glomeromycetes</taxon>
        <taxon>Diversisporales</taxon>
        <taxon>Gigasporaceae</taxon>
        <taxon>Gigaspora</taxon>
    </lineage>
</organism>
<sequence>MPMPYYDYALINFEVDFSDLDDYLKVTQFFVDLCNELLTDTEEEKKNMEAKYWLAYFLWYGLGAEERQFILTK</sequence>
<reference evidence="1 2" key="1">
    <citation type="submission" date="2021-06" db="EMBL/GenBank/DDBJ databases">
        <authorList>
            <person name="Kallberg Y."/>
            <person name="Tangrot J."/>
            <person name="Rosling A."/>
        </authorList>
    </citation>
    <scope>NUCLEOTIDE SEQUENCE [LARGE SCALE GENOMIC DNA]</scope>
    <source>
        <strain evidence="1 2">120-4 pot B 10/14</strain>
    </source>
</reference>
<gene>
    <name evidence="1" type="ORF">GMARGA_LOCUS22872</name>
</gene>
<dbReference type="Proteomes" id="UP000789901">
    <property type="component" value="Unassembled WGS sequence"/>
</dbReference>
<accession>A0ABN7VUM2</accession>
<comment type="caution">
    <text evidence="1">The sequence shown here is derived from an EMBL/GenBank/DDBJ whole genome shotgun (WGS) entry which is preliminary data.</text>
</comment>
<feature type="non-terminal residue" evidence="1">
    <location>
        <position position="73"/>
    </location>
</feature>
<evidence type="ECO:0000313" key="1">
    <source>
        <dbReference type="EMBL" id="CAG8799887.1"/>
    </source>
</evidence>
<keyword evidence="2" id="KW-1185">Reference proteome</keyword>